<dbReference type="Proteomes" id="UP000573499">
    <property type="component" value="Unassembled WGS sequence"/>
</dbReference>
<feature type="signal peptide" evidence="1">
    <location>
        <begin position="1"/>
        <end position="25"/>
    </location>
</feature>
<comment type="caution">
    <text evidence="3">The sequence shown here is derived from an EMBL/GenBank/DDBJ whole genome shotgun (WGS) entry which is preliminary data.</text>
</comment>
<feature type="domain" description="Ice-binding protein C-terminal" evidence="2">
    <location>
        <begin position="229"/>
        <end position="253"/>
    </location>
</feature>
<gene>
    <name evidence="3" type="ORF">H3H39_08730</name>
</gene>
<keyword evidence="4" id="KW-1185">Reference proteome</keyword>
<dbReference type="EMBL" id="JACEZU010000003">
    <property type="protein sequence ID" value="MBA5687138.1"/>
    <property type="molecule type" value="Genomic_DNA"/>
</dbReference>
<proteinExistence type="predicted"/>
<protein>
    <submittedName>
        <fullName evidence="3">PEP-CTERM sorting domain-containing protein</fullName>
    </submittedName>
</protein>
<sequence>MHLLPTLQSAGAAALLLISAPFAHASVVAYDFSATVGDMTYYAHTSPTGPGPGVAVTSSNYAGSLISRGDQVRGHFFYDTTLGQFLAAPPALPDAESALYGGPGYANTMAGVNYEVGNGGGVRFAAVETPVISIMNNRFIDAVHIVAWRQNGQSGLQQEVGIDFIDSRHVALNSIGLPSEIKPADYGLMGIYNSFMYASRDDALNVTMMIDTLTPSLPGPGPGPGPTPPVPEPESYAMLLAGLGLLGVLSRRKAAREVPVK</sequence>
<dbReference type="RefSeq" id="WP_182152963.1">
    <property type="nucleotide sequence ID" value="NZ_JACEZU010000003.1"/>
</dbReference>
<evidence type="ECO:0000313" key="4">
    <source>
        <dbReference type="Proteomes" id="UP000573499"/>
    </source>
</evidence>
<dbReference type="InterPro" id="IPR013424">
    <property type="entry name" value="Ice-binding_C"/>
</dbReference>
<dbReference type="NCBIfam" id="TIGR02595">
    <property type="entry name" value="PEP_CTERM"/>
    <property type="match status" value="1"/>
</dbReference>
<evidence type="ECO:0000313" key="3">
    <source>
        <dbReference type="EMBL" id="MBA5687138.1"/>
    </source>
</evidence>
<name>A0A7W2IK29_9BURK</name>
<accession>A0A7W2IK29</accession>
<dbReference type="Pfam" id="PF07589">
    <property type="entry name" value="PEP-CTERM"/>
    <property type="match status" value="1"/>
</dbReference>
<reference evidence="3 4" key="1">
    <citation type="submission" date="2020-07" db="EMBL/GenBank/DDBJ databases">
        <title>Novel species isolated from subtropical streams in China.</title>
        <authorList>
            <person name="Lu H."/>
        </authorList>
    </citation>
    <scope>NUCLEOTIDE SEQUENCE [LARGE SCALE GENOMIC DNA]</scope>
    <source>
        <strain evidence="3 4">LX47W</strain>
    </source>
</reference>
<organism evidence="3 4">
    <name type="scientific">Rugamonas apoptosis</name>
    <dbReference type="NCBI Taxonomy" id="2758570"/>
    <lineage>
        <taxon>Bacteria</taxon>
        <taxon>Pseudomonadati</taxon>
        <taxon>Pseudomonadota</taxon>
        <taxon>Betaproteobacteria</taxon>
        <taxon>Burkholderiales</taxon>
        <taxon>Oxalobacteraceae</taxon>
        <taxon>Telluria group</taxon>
        <taxon>Rugamonas</taxon>
    </lineage>
</organism>
<keyword evidence="1" id="KW-0732">Signal</keyword>
<dbReference type="AlphaFoldDB" id="A0A7W2IK29"/>
<evidence type="ECO:0000259" key="2">
    <source>
        <dbReference type="Pfam" id="PF07589"/>
    </source>
</evidence>
<evidence type="ECO:0000256" key="1">
    <source>
        <dbReference type="SAM" id="SignalP"/>
    </source>
</evidence>
<feature type="chain" id="PRO_5031489031" evidence="1">
    <location>
        <begin position="26"/>
        <end position="261"/>
    </location>
</feature>